<organism evidence="5 6">
    <name type="scientific">Brevibacterium linens</name>
    <dbReference type="NCBI Taxonomy" id="1703"/>
    <lineage>
        <taxon>Bacteria</taxon>
        <taxon>Bacillati</taxon>
        <taxon>Actinomycetota</taxon>
        <taxon>Actinomycetes</taxon>
        <taxon>Micrococcales</taxon>
        <taxon>Brevibacteriaceae</taxon>
        <taxon>Brevibacterium</taxon>
    </lineage>
</organism>
<dbReference type="GO" id="GO:0003855">
    <property type="term" value="F:3-dehydroquinate dehydratase activity"/>
    <property type="evidence" value="ECO:0007669"/>
    <property type="project" value="UniProtKB-EC"/>
</dbReference>
<keyword evidence="3 5" id="KW-0456">Lyase</keyword>
<evidence type="ECO:0000256" key="4">
    <source>
        <dbReference type="ARBA" id="ARBA00023270"/>
    </source>
</evidence>
<dbReference type="InterPro" id="IPR013785">
    <property type="entry name" value="Aldolase_TIM"/>
</dbReference>
<dbReference type="PROSITE" id="PS01028">
    <property type="entry name" value="DEHYDROQUINASE_I"/>
    <property type="match status" value="1"/>
</dbReference>
<accession>A0A2H1J864</accession>
<evidence type="ECO:0000313" key="6">
    <source>
        <dbReference type="Proteomes" id="UP000234498"/>
    </source>
</evidence>
<proteinExistence type="predicted"/>
<dbReference type="Proteomes" id="UP000234498">
    <property type="component" value="Unassembled WGS sequence"/>
</dbReference>
<comment type="catalytic activity">
    <reaction evidence="1">
        <text>3-dehydroquinate = 3-dehydroshikimate + H2O</text>
        <dbReference type="Rhea" id="RHEA:21096"/>
        <dbReference type="ChEBI" id="CHEBI:15377"/>
        <dbReference type="ChEBI" id="CHEBI:16630"/>
        <dbReference type="ChEBI" id="CHEBI:32364"/>
        <dbReference type="EC" id="4.2.1.10"/>
    </reaction>
</comment>
<dbReference type="EMBL" id="FXZA01000011">
    <property type="protein sequence ID" value="SMX83666.1"/>
    <property type="molecule type" value="Genomic_DNA"/>
</dbReference>
<evidence type="ECO:0000256" key="2">
    <source>
        <dbReference type="ARBA" id="ARBA00012060"/>
    </source>
</evidence>
<gene>
    <name evidence="5" type="ORF">BLIN101_02039</name>
</gene>
<dbReference type="OrthoDB" id="9813659at2"/>
<dbReference type="Pfam" id="PF01487">
    <property type="entry name" value="DHquinase_I"/>
    <property type="match status" value="1"/>
</dbReference>
<dbReference type="PANTHER" id="PTHR43699:SF1">
    <property type="entry name" value="3-DEHYDROQUINATE DEHYDRATASE"/>
    <property type="match status" value="1"/>
</dbReference>
<protein>
    <recommendedName>
        <fullName evidence="2">3-dehydroquinate dehydratase</fullName>
        <ecNumber evidence="2">4.2.1.10</ecNumber>
    </recommendedName>
</protein>
<name>A0A2H1J864_BRELN</name>
<dbReference type="GO" id="GO:0046279">
    <property type="term" value="P:3,4-dihydroxybenzoate biosynthetic process"/>
    <property type="evidence" value="ECO:0007669"/>
    <property type="project" value="UniProtKB-ARBA"/>
</dbReference>
<dbReference type="Gene3D" id="3.20.20.70">
    <property type="entry name" value="Aldolase class I"/>
    <property type="match status" value="1"/>
</dbReference>
<dbReference type="InterPro" id="IPR050146">
    <property type="entry name" value="Type-I_3-dehydroquinase"/>
</dbReference>
<dbReference type="InterPro" id="IPR001381">
    <property type="entry name" value="DHquinase_I"/>
</dbReference>
<keyword evidence="4" id="KW-0704">Schiff base</keyword>
<dbReference type="PANTHER" id="PTHR43699">
    <property type="entry name" value="3-DEHYDROQUINATE DEHYDRATASE"/>
    <property type="match status" value="1"/>
</dbReference>
<dbReference type="CDD" id="cd00502">
    <property type="entry name" value="DHQase_I"/>
    <property type="match status" value="1"/>
</dbReference>
<dbReference type="RefSeq" id="WP_101595320.1">
    <property type="nucleotide sequence ID" value="NZ_FXZA01000011.1"/>
</dbReference>
<evidence type="ECO:0000256" key="3">
    <source>
        <dbReference type="ARBA" id="ARBA00023239"/>
    </source>
</evidence>
<sequence>MKSLPFLNPAAGSPAVRNPDRPAIIVPTQALDAEDLAAECAAAAATGIVDAVEWRIDPLLAAASGSAQGGAHSGVHGLAEAALRLLPHALTAGLPILLTVRTGFEGGQVEITEDAYAEVVRELIAGVADVEAGAGTAAGAGPSGTGGTGTAASGVPGSASWGVPVAIDVEIDRAESGSLIASARQAGVPVVASHHNFESTDSAERLLKTFAAMSEAGADVAKVAMMPQAPADVLRLLEATAAADASLPVPVLGIAMGLLGRTSRIMGAGFGSCATFAQIGRASAPGQIEASVLAEILDRVGGRCV</sequence>
<evidence type="ECO:0000256" key="1">
    <source>
        <dbReference type="ARBA" id="ARBA00001864"/>
    </source>
</evidence>
<dbReference type="AlphaFoldDB" id="A0A2H1J864"/>
<reference evidence="5 6" key="1">
    <citation type="submission" date="2017-03" db="EMBL/GenBank/DDBJ databases">
        <authorList>
            <person name="Afonso C.L."/>
            <person name="Miller P.J."/>
            <person name="Scott M.A."/>
            <person name="Spackman E."/>
            <person name="Goraichik I."/>
            <person name="Dimitrov K.M."/>
            <person name="Suarez D.L."/>
            <person name="Swayne D.E."/>
        </authorList>
    </citation>
    <scope>NUCLEOTIDE SEQUENCE [LARGE SCALE GENOMIC DNA]</scope>
    <source>
        <strain evidence="5 6">Mu101</strain>
    </source>
</reference>
<dbReference type="InterPro" id="IPR018508">
    <property type="entry name" value="3-dehydroquinate_DH_AS"/>
</dbReference>
<dbReference type="SUPFAM" id="SSF51569">
    <property type="entry name" value="Aldolase"/>
    <property type="match status" value="2"/>
</dbReference>
<dbReference type="EC" id="4.2.1.10" evidence="2"/>
<evidence type="ECO:0000313" key="5">
    <source>
        <dbReference type="EMBL" id="SMX83666.1"/>
    </source>
</evidence>